<dbReference type="EMBL" id="JH818074">
    <property type="protein sequence ID" value="EKC35851.1"/>
    <property type="molecule type" value="Genomic_DNA"/>
</dbReference>
<evidence type="ECO:0000313" key="1">
    <source>
        <dbReference type="EMBL" id="EKC35851.1"/>
    </source>
</evidence>
<sequence length="65" mass="7503">MSRNMKETSNWTAEISQSPLVTCATDVTRESVLTPNNKVKTSQRLSFANRVRRYTETAERLVKRD</sequence>
<dbReference type="InParanoid" id="K1RN70"/>
<reference evidence="1" key="1">
    <citation type="journal article" date="2012" name="Nature">
        <title>The oyster genome reveals stress adaptation and complexity of shell formation.</title>
        <authorList>
            <person name="Zhang G."/>
            <person name="Fang X."/>
            <person name="Guo X."/>
            <person name="Li L."/>
            <person name="Luo R."/>
            <person name="Xu F."/>
            <person name="Yang P."/>
            <person name="Zhang L."/>
            <person name="Wang X."/>
            <person name="Qi H."/>
            <person name="Xiong Z."/>
            <person name="Que H."/>
            <person name="Xie Y."/>
            <person name="Holland P.W."/>
            <person name="Paps J."/>
            <person name="Zhu Y."/>
            <person name="Wu F."/>
            <person name="Chen Y."/>
            <person name="Wang J."/>
            <person name="Peng C."/>
            <person name="Meng J."/>
            <person name="Yang L."/>
            <person name="Liu J."/>
            <person name="Wen B."/>
            <person name="Zhang N."/>
            <person name="Huang Z."/>
            <person name="Zhu Q."/>
            <person name="Feng Y."/>
            <person name="Mount A."/>
            <person name="Hedgecock D."/>
            <person name="Xu Z."/>
            <person name="Liu Y."/>
            <person name="Domazet-Loso T."/>
            <person name="Du Y."/>
            <person name="Sun X."/>
            <person name="Zhang S."/>
            <person name="Liu B."/>
            <person name="Cheng P."/>
            <person name="Jiang X."/>
            <person name="Li J."/>
            <person name="Fan D."/>
            <person name="Wang W."/>
            <person name="Fu W."/>
            <person name="Wang T."/>
            <person name="Wang B."/>
            <person name="Zhang J."/>
            <person name="Peng Z."/>
            <person name="Li Y."/>
            <person name="Li N."/>
            <person name="Wang J."/>
            <person name="Chen M."/>
            <person name="He Y."/>
            <person name="Tan F."/>
            <person name="Song X."/>
            <person name="Zheng Q."/>
            <person name="Huang R."/>
            <person name="Yang H."/>
            <person name="Du X."/>
            <person name="Chen L."/>
            <person name="Yang M."/>
            <person name="Gaffney P.M."/>
            <person name="Wang S."/>
            <person name="Luo L."/>
            <person name="She Z."/>
            <person name="Ming Y."/>
            <person name="Huang W."/>
            <person name="Zhang S."/>
            <person name="Huang B."/>
            <person name="Zhang Y."/>
            <person name="Qu T."/>
            <person name="Ni P."/>
            <person name="Miao G."/>
            <person name="Wang J."/>
            <person name="Wang Q."/>
            <person name="Steinberg C.E."/>
            <person name="Wang H."/>
            <person name="Li N."/>
            <person name="Qian L."/>
            <person name="Zhang G."/>
            <person name="Li Y."/>
            <person name="Yang H."/>
            <person name="Liu X."/>
            <person name="Wang J."/>
            <person name="Yin Y."/>
            <person name="Wang J."/>
        </authorList>
    </citation>
    <scope>NUCLEOTIDE SEQUENCE [LARGE SCALE GENOMIC DNA]</scope>
    <source>
        <strain evidence="1">05x7-T-G4-1.051#20</strain>
    </source>
</reference>
<organism evidence="1">
    <name type="scientific">Magallana gigas</name>
    <name type="common">Pacific oyster</name>
    <name type="synonym">Crassostrea gigas</name>
    <dbReference type="NCBI Taxonomy" id="29159"/>
    <lineage>
        <taxon>Eukaryota</taxon>
        <taxon>Metazoa</taxon>
        <taxon>Spiralia</taxon>
        <taxon>Lophotrochozoa</taxon>
        <taxon>Mollusca</taxon>
        <taxon>Bivalvia</taxon>
        <taxon>Autobranchia</taxon>
        <taxon>Pteriomorphia</taxon>
        <taxon>Ostreida</taxon>
        <taxon>Ostreoidea</taxon>
        <taxon>Ostreidae</taxon>
        <taxon>Magallana</taxon>
    </lineage>
</organism>
<name>K1RN70_MAGGI</name>
<accession>K1RN70</accession>
<gene>
    <name evidence="1" type="ORF">CGI_10019264</name>
</gene>
<dbReference type="AlphaFoldDB" id="K1RN70"/>
<protein>
    <submittedName>
        <fullName evidence="1">Uncharacterized protein</fullName>
    </submittedName>
</protein>
<proteinExistence type="predicted"/>
<dbReference type="HOGENOM" id="CLU_2851862_0_0_1"/>